<feature type="region of interest" description="Disordered" evidence="9">
    <location>
        <begin position="195"/>
        <end position="216"/>
    </location>
</feature>
<dbReference type="Gene3D" id="2.170.130.10">
    <property type="entry name" value="TonB-dependent receptor, plug domain"/>
    <property type="match status" value="1"/>
</dbReference>
<reference evidence="11 12" key="1">
    <citation type="submission" date="2018-03" db="EMBL/GenBank/DDBJ databases">
        <title>Genomic Encyclopedia of Archaeal and Bacterial Type Strains, Phase II (KMG-II): from individual species to whole genera.</title>
        <authorList>
            <person name="Goeker M."/>
        </authorList>
    </citation>
    <scope>NUCLEOTIDE SEQUENCE [LARGE SCALE GENOMIC DNA]</scope>
    <source>
        <strain evidence="11 12">DSM 28229</strain>
    </source>
</reference>
<dbReference type="OrthoDB" id="9768177at2"/>
<proteinExistence type="inferred from homology"/>
<evidence type="ECO:0000256" key="9">
    <source>
        <dbReference type="SAM" id="MobiDB-lite"/>
    </source>
</evidence>
<dbReference type="SUPFAM" id="SSF56935">
    <property type="entry name" value="Porins"/>
    <property type="match status" value="1"/>
</dbReference>
<keyword evidence="12" id="KW-1185">Reference proteome</keyword>
<name>A0A315ZDP8_SEDFL</name>
<dbReference type="InterPro" id="IPR023997">
    <property type="entry name" value="TonB-dep_OMP_SusC/RagA_CS"/>
</dbReference>
<evidence type="ECO:0000256" key="1">
    <source>
        <dbReference type="ARBA" id="ARBA00004571"/>
    </source>
</evidence>
<keyword evidence="5" id="KW-0732">Signal</keyword>
<comment type="caution">
    <text evidence="11">The sequence shown here is derived from an EMBL/GenBank/DDBJ whole genome shotgun (WGS) entry which is preliminary data.</text>
</comment>
<dbReference type="InterPro" id="IPR036942">
    <property type="entry name" value="Beta-barrel_TonB_sf"/>
</dbReference>
<keyword evidence="7 8" id="KW-0998">Cell outer membrane</keyword>
<dbReference type="Pfam" id="PF13715">
    <property type="entry name" value="CarbopepD_reg_2"/>
    <property type="match status" value="1"/>
</dbReference>
<dbReference type="NCBIfam" id="TIGR04057">
    <property type="entry name" value="SusC_RagA_signa"/>
    <property type="match status" value="1"/>
</dbReference>
<dbReference type="InterPro" id="IPR012910">
    <property type="entry name" value="Plug_dom"/>
</dbReference>
<gene>
    <name evidence="11" type="ORF">BC781_102812</name>
</gene>
<dbReference type="InterPro" id="IPR037066">
    <property type="entry name" value="Plug_dom_sf"/>
</dbReference>
<dbReference type="InterPro" id="IPR008969">
    <property type="entry name" value="CarboxyPept-like_regulatory"/>
</dbReference>
<evidence type="ECO:0000259" key="10">
    <source>
        <dbReference type="Pfam" id="PF07715"/>
    </source>
</evidence>
<sequence length="992" mass="107581">MDFKKLLVVLTSIFMLTTGALLGQERTVSGVVTSQVDNLPLPGVNVLVKGTSVGAVTDFNGKYKLSLDATDVVLVFSSIGFTTQEITVGNQTEINVSLSEDAEQLEEVVVTALGVERSAESLTYSTQQVTGSELTQVKDANMMNSLTGKVAGLQISKSGAGAGGSVKVNLRGNRSIAGNNSPLYVVDGIPMGGSGATQANSLEDPGRDGGDGISNLNPEDIESINVLRGAAASALYGSRAANGVILITTKKGVAGFSKVTFSSNFTAESILKAPEMQTKYAADGSAAASDPLTLDNFFGTGTNFVNSLSLTHGGEKSQHYFSYANTSATGILPTNTFSKHNFTFRQTASMFDDKLEVNGSVNYLSQKGHNRPTVGTPMNAIASAMLSPRAESQSNMENNYEVFSEARNLNVQNWGYNDTQYLTDNPYWVLNRNTVDEGRERYIVNGSAKYNFAEGIWAQARINLDNSTDVWEKKAYAGTNLTTVGENGGYYRDDYNNRQVYADALFNITKQFGDVSFTGLAGLSILDQRNDLKRVDTGRGTLLFANYFSPAGLDGQKVQYSEFNKQVQSVFGSAQFGYKDMLFLDLTARNDWSSTLQDGNNSYLYPSVGLSSVLNNMFELPEAISLAKVRAAYTVLGNDVAIGATNVRHRINPYTGVLERASIGPSEDGLKPEQSSSLEIGGELGLFNDRIYVDVNYYKTNTTNQMLLVDAPAGSSYDFVRVNAGNIENSGIEVMLTAMPVATSDFTWSTTVNFSKNKNEVIELFSDDKERIEWLTDGNNAAYSLGLKEGGSFGDIYGFDFKRTESGEIEVDENGNPQRGTERVKLGNSNPDFLLGWSNSLKYKNFNLNILIDARIGGEIMSFTQSFMDARKTSQAWADAIDKGTVTVEGKTFDAQGYYDVVSGRDGISSQYIYDATNIRLREVSFGYTFPNKLAIFEDVSLSVVGRNLFFFMNDAPSDPEVIPSAGNGMQGLDYFGIPATRSVGASLRMSF</sequence>
<evidence type="ECO:0000256" key="5">
    <source>
        <dbReference type="ARBA" id="ARBA00022729"/>
    </source>
</evidence>
<protein>
    <submittedName>
        <fullName evidence="11">TonB-linked SusC/RagA family outer membrane protein</fullName>
    </submittedName>
</protein>
<dbReference type="RefSeq" id="WP_109617662.1">
    <property type="nucleotide sequence ID" value="NZ_QGDO01000002.1"/>
</dbReference>
<evidence type="ECO:0000313" key="12">
    <source>
        <dbReference type="Proteomes" id="UP000245535"/>
    </source>
</evidence>
<evidence type="ECO:0000256" key="3">
    <source>
        <dbReference type="ARBA" id="ARBA00022452"/>
    </source>
</evidence>
<organism evidence="11 12">
    <name type="scientific">Sediminitomix flava</name>
    <dbReference type="NCBI Taxonomy" id="379075"/>
    <lineage>
        <taxon>Bacteria</taxon>
        <taxon>Pseudomonadati</taxon>
        <taxon>Bacteroidota</taxon>
        <taxon>Cytophagia</taxon>
        <taxon>Cytophagales</taxon>
        <taxon>Flammeovirgaceae</taxon>
        <taxon>Sediminitomix</taxon>
    </lineage>
</organism>
<evidence type="ECO:0000256" key="8">
    <source>
        <dbReference type="PROSITE-ProRule" id="PRU01360"/>
    </source>
</evidence>
<evidence type="ECO:0000256" key="7">
    <source>
        <dbReference type="ARBA" id="ARBA00023237"/>
    </source>
</evidence>
<dbReference type="Proteomes" id="UP000245535">
    <property type="component" value="Unassembled WGS sequence"/>
</dbReference>
<evidence type="ECO:0000256" key="4">
    <source>
        <dbReference type="ARBA" id="ARBA00022692"/>
    </source>
</evidence>
<keyword evidence="6 8" id="KW-0472">Membrane</keyword>
<dbReference type="InterPro" id="IPR039426">
    <property type="entry name" value="TonB-dep_rcpt-like"/>
</dbReference>
<evidence type="ECO:0000313" key="11">
    <source>
        <dbReference type="EMBL" id="PWJ43263.1"/>
    </source>
</evidence>
<comment type="subcellular location">
    <subcellularLocation>
        <location evidence="1 8">Cell outer membrane</location>
        <topology evidence="1 8">Multi-pass membrane protein</topology>
    </subcellularLocation>
</comment>
<dbReference type="Gene3D" id="2.60.40.1120">
    <property type="entry name" value="Carboxypeptidase-like, regulatory domain"/>
    <property type="match status" value="1"/>
</dbReference>
<dbReference type="GO" id="GO:0015344">
    <property type="term" value="F:siderophore uptake transmembrane transporter activity"/>
    <property type="evidence" value="ECO:0007669"/>
    <property type="project" value="TreeGrafter"/>
</dbReference>
<evidence type="ECO:0000256" key="2">
    <source>
        <dbReference type="ARBA" id="ARBA00022448"/>
    </source>
</evidence>
<dbReference type="AlphaFoldDB" id="A0A315ZDP8"/>
<dbReference type="Pfam" id="PF07715">
    <property type="entry name" value="Plug"/>
    <property type="match status" value="1"/>
</dbReference>
<evidence type="ECO:0000256" key="6">
    <source>
        <dbReference type="ARBA" id="ARBA00023136"/>
    </source>
</evidence>
<dbReference type="PANTHER" id="PTHR30069:SF29">
    <property type="entry name" value="HEMOGLOBIN AND HEMOGLOBIN-HAPTOGLOBIN-BINDING PROTEIN 1-RELATED"/>
    <property type="match status" value="1"/>
</dbReference>
<accession>A0A315ZDP8</accession>
<keyword evidence="2 8" id="KW-0813">Transport</keyword>
<comment type="similarity">
    <text evidence="8">Belongs to the TonB-dependent receptor family.</text>
</comment>
<dbReference type="PANTHER" id="PTHR30069">
    <property type="entry name" value="TONB-DEPENDENT OUTER MEMBRANE RECEPTOR"/>
    <property type="match status" value="1"/>
</dbReference>
<keyword evidence="3 8" id="KW-1134">Transmembrane beta strand</keyword>
<dbReference type="EMBL" id="QGDO01000002">
    <property type="protein sequence ID" value="PWJ43263.1"/>
    <property type="molecule type" value="Genomic_DNA"/>
</dbReference>
<dbReference type="Gene3D" id="2.40.170.20">
    <property type="entry name" value="TonB-dependent receptor, beta-barrel domain"/>
    <property type="match status" value="1"/>
</dbReference>
<keyword evidence="4 8" id="KW-0812">Transmembrane</keyword>
<dbReference type="GO" id="GO:0044718">
    <property type="term" value="P:siderophore transmembrane transport"/>
    <property type="evidence" value="ECO:0007669"/>
    <property type="project" value="TreeGrafter"/>
</dbReference>
<dbReference type="SUPFAM" id="SSF49464">
    <property type="entry name" value="Carboxypeptidase regulatory domain-like"/>
    <property type="match status" value="1"/>
</dbReference>
<dbReference type="PROSITE" id="PS52016">
    <property type="entry name" value="TONB_DEPENDENT_REC_3"/>
    <property type="match status" value="1"/>
</dbReference>
<dbReference type="GO" id="GO:0009279">
    <property type="term" value="C:cell outer membrane"/>
    <property type="evidence" value="ECO:0007669"/>
    <property type="project" value="UniProtKB-SubCell"/>
</dbReference>
<feature type="domain" description="TonB-dependent receptor plug" evidence="10">
    <location>
        <begin position="120"/>
        <end position="244"/>
    </location>
</feature>